<gene>
    <name evidence="14" type="ORF">ACFFHQ_05560</name>
</gene>
<dbReference type="NCBIfam" id="NF005991">
    <property type="entry name" value="PRK08115.1"/>
    <property type="match status" value="1"/>
</dbReference>
<comment type="similarity">
    <text evidence="2 11">Belongs to the ribonucleoside diphosphate reductase class-2 family.</text>
</comment>
<dbReference type="PANTHER" id="PTHR43371:SF1">
    <property type="entry name" value="RIBONUCLEOSIDE-DIPHOSPHATE REDUCTASE"/>
    <property type="match status" value="1"/>
</dbReference>
<dbReference type="CDD" id="cd02888">
    <property type="entry name" value="RNR_II_dimer"/>
    <property type="match status" value="1"/>
</dbReference>
<evidence type="ECO:0000256" key="10">
    <source>
        <dbReference type="ARBA" id="ARBA00047754"/>
    </source>
</evidence>
<evidence type="ECO:0000256" key="9">
    <source>
        <dbReference type="ARBA" id="ARBA00023285"/>
    </source>
</evidence>
<dbReference type="PANTHER" id="PTHR43371">
    <property type="entry name" value="VITAMIN B12-DEPENDENT RIBONUCLEOTIDE REDUCTASE"/>
    <property type="match status" value="1"/>
</dbReference>
<evidence type="ECO:0000313" key="14">
    <source>
        <dbReference type="EMBL" id="MFC0296935.1"/>
    </source>
</evidence>
<keyword evidence="6 11" id="KW-0560">Oxidoreductase</keyword>
<evidence type="ECO:0000256" key="11">
    <source>
        <dbReference type="RuleBase" id="RU364064"/>
    </source>
</evidence>
<keyword evidence="7" id="KW-0215">Deoxyribonucleotide synthesis</keyword>
<evidence type="ECO:0000256" key="2">
    <source>
        <dbReference type="ARBA" id="ARBA00007405"/>
    </source>
</evidence>
<dbReference type="InterPro" id="IPR013509">
    <property type="entry name" value="RNR_lsu_N"/>
</dbReference>
<dbReference type="InterPro" id="IPR013344">
    <property type="entry name" value="RNR_NrdJ/NrdZ"/>
</dbReference>
<dbReference type="SUPFAM" id="SSF51998">
    <property type="entry name" value="PFL-like glycyl radical enzymes"/>
    <property type="match status" value="1"/>
</dbReference>
<dbReference type="EMBL" id="JBHLVN010000025">
    <property type="protein sequence ID" value="MFC0296935.1"/>
    <property type="molecule type" value="Genomic_DNA"/>
</dbReference>
<evidence type="ECO:0000259" key="12">
    <source>
        <dbReference type="Pfam" id="PF00317"/>
    </source>
</evidence>
<dbReference type="Pfam" id="PF00317">
    <property type="entry name" value="Ribonuc_red_lgN"/>
    <property type="match status" value="1"/>
</dbReference>
<dbReference type="RefSeq" id="WP_066230502.1">
    <property type="nucleotide sequence ID" value="NZ_JBHLVN010000025.1"/>
</dbReference>
<name>A0ABV6GR13_9BACL</name>
<comment type="function">
    <text evidence="11">Catalyzes the reduction of ribonucleotides to deoxyribonucleotides. May function to provide a pool of deoxyribonucleotide precursors for DNA repair during oxygen limitation and/or for immediate growth after restoration of oxygen.</text>
</comment>
<comment type="catalytic activity">
    <reaction evidence="10 11">
        <text>a 2'-deoxyribonucleoside 5'-diphosphate + [thioredoxin]-disulfide + H2O = a ribonucleoside 5'-diphosphate + [thioredoxin]-dithiol</text>
        <dbReference type="Rhea" id="RHEA:23252"/>
        <dbReference type="Rhea" id="RHEA-COMP:10698"/>
        <dbReference type="Rhea" id="RHEA-COMP:10700"/>
        <dbReference type="ChEBI" id="CHEBI:15377"/>
        <dbReference type="ChEBI" id="CHEBI:29950"/>
        <dbReference type="ChEBI" id="CHEBI:50058"/>
        <dbReference type="ChEBI" id="CHEBI:57930"/>
        <dbReference type="ChEBI" id="CHEBI:73316"/>
        <dbReference type="EC" id="1.17.4.1"/>
    </reaction>
</comment>
<evidence type="ECO:0000256" key="5">
    <source>
        <dbReference type="ARBA" id="ARBA00022741"/>
    </source>
</evidence>
<organism evidence="14 15">
    <name type="scientific">Geobacillus jurassicus</name>
    <dbReference type="NCBI Taxonomy" id="235932"/>
    <lineage>
        <taxon>Bacteria</taxon>
        <taxon>Bacillati</taxon>
        <taxon>Bacillota</taxon>
        <taxon>Bacilli</taxon>
        <taxon>Bacillales</taxon>
        <taxon>Anoxybacillaceae</taxon>
        <taxon>Geobacillus</taxon>
    </lineage>
</organism>
<dbReference type="Gene3D" id="3.20.70.20">
    <property type="match status" value="1"/>
</dbReference>
<evidence type="ECO:0000256" key="7">
    <source>
        <dbReference type="ARBA" id="ARBA00023116"/>
    </source>
</evidence>
<dbReference type="InterPro" id="IPR000788">
    <property type="entry name" value="RNR_lg_C"/>
</dbReference>
<feature type="domain" description="Ribonucleotide reductase large subunit N-terminal" evidence="12">
    <location>
        <begin position="126"/>
        <end position="180"/>
    </location>
</feature>
<evidence type="ECO:0000259" key="13">
    <source>
        <dbReference type="Pfam" id="PF02867"/>
    </source>
</evidence>
<feature type="domain" description="Ribonucleotide reductase large subunit C-terminal" evidence="13">
    <location>
        <begin position="187"/>
        <end position="766"/>
    </location>
</feature>
<reference evidence="14 15" key="1">
    <citation type="submission" date="2024-09" db="EMBL/GenBank/DDBJ databases">
        <authorList>
            <person name="Sun Q."/>
            <person name="Mori K."/>
        </authorList>
    </citation>
    <scope>NUCLEOTIDE SEQUENCE [LARGE SCALE GENOMIC DNA]</scope>
    <source>
        <strain evidence="14 15">CCM 7224</strain>
    </source>
</reference>
<keyword evidence="3 11" id="KW-0846">Cobalamin</keyword>
<proteinExistence type="inferred from homology"/>
<dbReference type="NCBIfam" id="TIGR02504">
    <property type="entry name" value="NrdJ_Z"/>
    <property type="match status" value="1"/>
</dbReference>
<keyword evidence="9 11" id="KW-0170">Cobalt</keyword>
<keyword evidence="5 11" id="KW-0547">Nucleotide-binding</keyword>
<dbReference type="EC" id="1.17.4.1" evidence="11"/>
<evidence type="ECO:0000256" key="6">
    <source>
        <dbReference type="ARBA" id="ARBA00023002"/>
    </source>
</evidence>
<evidence type="ECO:0000256" key="4">
    <source>
        <dbReference type="ARBA" id="ARBA00022634"/>
    </source>
</evidence>
<accession>A0ABV6GR13</accession>
<evidence type="ECO:0000256" key="1">
    <source>
        <dbReference type="ARBA" id="ARBA00001922"/>
    </source>
</evidence>
<evidence type="ECO:0000313" key="15">
    <source>
        <dbReference type="Proteomes" id="UP001589785"/>
    </source>
</evidence>
<evidence type="ECO:0000256" key="3">
    <source>
        <dbReference type="ARBA" id="ARBA00022628"/>
    </source>
</evidence>
<dbReference type="InterPro" id="IPR050862">
    <property type="entry name" value="RdRp_reductase_class-2"/>
</dbReference>
<protein>
    <recommendedName>
        <fullName evidence="11">Vitamin B12-dependent ribonucleotide reductase</fullName>
        <ecNumber evidence="11">1.17.4.1</ecNumber>
    </recommendedName>
</protein>
<sequence>MTVASSEKMKINIDKLNEDIRLFPQVHPITPDMHITHKGVSRLVMLDRYSFKDTEKLTLTPGDFVVLTIKEDPKFPARGLGFIVDIDWEAKKARVLIEDEYRHVLEGEEAETGIVVRSLDIIDKPLEIFYEQIAKRNATGLAAVEKTEEKRKEWFEKFYQELASLNFVPAGRVLYGAGSGKEVTYFNCYVMPFVKDSREGISEHRKQVMEIMSRGGGVGTNGSTLRPRHTLARGVNGKSSGSVSWLDDIAKLTHLVEQGGSRRGAQMIMLADWHPDIIEFIVSKMQNPRILRYLLENMEDEGIKKAARDKLKFTPLTDRERAMYEAIVRYKNEPDYGGFTEEIIKDAEEKLRTGGTYTVHNPDFLTGANISVCLTKEFMEAVEKDEEYALRFPDVETYSEEEMRIYNEKWHEVGDVREWEKMGYRVRVYRKIRARELWKLINICATYSAEPGIFFIDNANEMTNARAYGQKVVATNPCGEQPLAPYSVCNLAAINLANMVDKERKVIDYEKLKRTVEIGVRMQDNVIDATPYFLEENKKQALGERRIGLGVMGLADLLIYCEKAYGSEEGNQLVDELFRTIATTAYRASIELAKEKGSFPFLVGKTEEETRKLREAFINTGYMKRMPEDIRQDILKYGIRNSHLLTVAPTGSTGTMVGVSTGLEPYFSFSYYRSGRLGKFIEVKADIVQEYLDKHPEADPNNLPPWFVTAMDLPPEAHADVQCIIQRWVDSSLSKTVNAPKGYTVEQVQKVYERLWRGGAKGGTVYVDGSRDAQVLTLKAEENRIEEQLELIPEETEEETKKRAVVLVDTIQDVRATDVTIGSEIGNICPICREGTVEEIGGCNTCTNCGAQLKCGL</sequence>
<dbReference type="Pfam" id="PF02867">
    <property type="entry name" value="Ribonuc_red_lgC"/>
    <property type="match status" value="1"/>
</dbReference>
<comment type="cofactor">
    <cofactor evidence="1 11">
        <name>adenosylcob(III)alamin</name>
        <dbReference type="ChEBI" id="CHEBI:18408"/>
    </cofactor>
</comment>
<comment type="caution">
    <text evidence="14">The sequence shown here is derived from an EMBL/GenBank/DDBJ whole genome shotgun (WGS) entry which is preliminary data.</text>
</comment>
<keyword evidence="4 11" id="KW-0237">DNA synthesis</keyword>
<evidence type="ECO:0000256" key="8">
    <source>
        <dbReference type="ARBA" id="ARBA00023157"/>
    </source>
</evidence>
<keyword evidence="15" id="KW-1185">Reference proteome</keyword>
<dbReference type="PRINTS" id="PR01183">
    <property type="entry name" value="RIBORDTASEM1"/>
</dbReference>
<dbReference type="Proteomes" id="UP001589785">
    <property type="component" value="Unassembled WGS sequence"/>
</dbReference>
<keyword evidence="8" id="KW-1015">Disulfide bond</keyword>